<feature type="compositionally biased region" description="Basic and acidic residues" evidence="2">
    <location>
        <begin position="108"/>
        <end position="123"/>
    </location>
</feature>
<sequence>MTREAVLALAPDEASAKAARGLISPAKWPLLGHDAQAAWGECQGSGSKPYQTQVDLSGPVFKCSCPSRKFPCKHGLALLLMRAQEPQRFSTTGAPPAWVSAWLDGRRERAEKQAQKDVQKQEQRQAAAAAGEDAAPPAASADATARQAKRWQRIEAGLQELSRWLAERVSQGLATPPAGGAAEWRTMGARLVDAQAGALAGWLQAAGAEVDAPARLLARLGRLQLLIDAVARRDALSEAERADVRATLGWPLELDEVLARGEAVDDRWAVLGQIVEEREGRLVERRVWLQGLDSGRRALLLDFSHGTAGFDMPWVSGQVRAGRLVFFPSAAPLRALVEQRGPAEAAPPPDAGDWTAELDRAAAAMAAHPWLPLWPLALQGVLRLHGEQLCLLGPQGRALPLRVPADQVLTLLAVGGGAPVQASGEWNGETLRLLTLRGDDAWQLGRGEGAGR</sequence>
<organism evidence="5 6">
    <name type="scientific">Sphaerotilus sulfidivorans</name>
    <dbReference type="NCBI Taxonomy" id="639200"/>
    <lineage>
        <taxon>Bacteria</taxon>
        <taxon>Pseudomonadati</taxon>
        <taxon>Pseudomonadota</taxon>
        <taxon>Betaproteobacteria</taxon>
        <taxon>Burkholderiales</taxon>
        <taxon>Sphaerotilaceae</taxon>
        <taxon>Sphaerotilus</taxon>
    </lineage>
</organism>
<evidence type="ECO:0000256" key="1">
    <source>
        <dbReference type="PROSITE-ProRule" id="PRU00325"/>
    </source>
</evidence>
<keyword evidence="1" id="KW-0479">Metal-binding</keyword>
<keyword evidence="7" id="KW-1185">Reference proteome</keyword>
<evidence type="ECO:0000313" key="5">
    <source>
        <dbReference type="EMBL" id="QEM99434.1"/>
    </source>
</evidence>
<evidence type="ECO:0000313" key="6">
    <source>
        <dbReference type="Proteomes" id="UP000323522"/>
    </source>
</evidence>
<evidence type="ECO:0000256" key="2">
    <source>
        <dbReference type="SAM" id="MobiDB-lite"/>
    </source>
</evidence>
<protein>
    <submittedName>
        <fullName evidence="5">SWIM zinc finger family protein</fullName>
    </submittedName>
</protein>
<proteinExistence type="predicted"/>
<evidence type="ECO:0000313" key="4">
    <source>
        <dbReference type="EMBL" id="MET3604780.1"/>
    </source>
</evidence>
<dbReference type="EMBL" id="JBEPLS010000009">
    <property type="protein sequence ID" value="MET3604780.1"/>
    <property type="molecule type" value="Genomic_DNA"/>
</dbReference>
<dbReference type="InterPro" id="IPR007527">
    <property type="entry name" value="Znf_SWIM"/>
</dbReference>
<dbReference type="OrthoDB" id="9816340at2"/>
<dbReference type="KEGG" id="snn:EWH46_00710"/>
<keyword evidence="1" id="KW-0863">Zinc-finger</keyword>
<feature type="compositionally biased region" description="Low complexity" evidence="2">
    <location>
        <begin position="124"/>
        <end position="146"/>
    </location>
</feature>
<dbReference type="PROSITE" id="PS50966">
    <property type="entry name" value="ZF_SWIM"/>
    <property type="match status" value="1"/>
</dbReference>
<name>A0A5C1PUV6_9BURK</name>
<feature type="region of interest" description="Disordered" evidence="2">
    <location>
        <begin position="108"/>
        <end position="146"/>
    </location>
</feature>
<dbReference type="RefSeq" id="WP_149502168.1">
    <property type="nucleotide sequence ID" value="NZ_CP035708.1"/>
</dbReference>
<dbReference type="AlphaFoldDB" id="A0A5C1PUV6"/>
<dbReference type="Pfam" id="PF04434">
    <property type="entry name" value="SWIM"/>
    <property type="match status" value="1"/>
</dbReference>
<dbReference type="EMBL" id="CP035708">
    <property type="protein sequence ID" value="QEM99434.1"/>
    <property type="molecule type" value="Genomic_DNA"/>
</dbReference>
<evidence type="ECO:0000313" key="7">
    <source>
        <dbReference type="Proteomes" id="UP001549111"/>
    </source>
</evidence>
<reference evidence="5 6" key="1">
    <citation type="submission" date="2019-02" db="EMBL/GenBank/DDBJ databases">
        <title>Complete Genome Sequence and Methylome Analysis of Sphaerotilus natans subsp. sulfidivorans D-507.</title>
        <authorList>
            <person name="Fomenkov A."/>
            <person name="Gridneva E."/>
            <person name="Smolyakov D."/>
            <person name="Dubinina G."/>
            <person name="Vincze T."/>
            <person name="Grabovich M."/>
            <person name="Roberts R.J."/>
        </authorList>
    </citation>
    <scope>NUCLEOTIDE SEQUENCE [LARGE SCALE GENOMIC DNA]</scope>
    <source>
        <strain evidence="5 6">D-507</strain>
    </source>
</reference>
<evidence type="ECO:0000259" key="3">
    <source>
        <dbReference type="PROSITE" id="PS50966"/>
    </source>
</evidence>
<dbReference type="Proteomes" id="UP001549111">
    <property type="component" value="Unassembled WGS sequence"/>
</dbReference>
<keyword evidence="1" id="KW-0862">Zinc</keyword>
<dbReference type="Proteomes" id="UP000323522">
    <property type="component" value="Chromosome"/>
</dbReference>
<gene>
    <name evidence="4" type="ORF">ABIC99_002601</name>
    <name evidence="5" type="ORF">EWH46_00710</name>
</gene>
<reference evidence="4 7" key="2">
    <citation type="submission" date="2024-06" db="EMBL/GenBank/DDBJ databases">
        <title>Genomic Encyclopedia of Type Strains, Phase IV (KMG-IV): sequencing the most valuable type-strain genomes for metagenomic binning, comparative biology and taxonomic classification.</title>
        <authorList>
            <person name="Goeker M."/>
        </authorList>
    </citation>
    <scope>NUCLEOTIDE SEQUENCE [LARGE SCALE GENOMIC DNA]</scope>
    <source>
        <strain evidence="4 7">D-501</strain>
    </source>
</reference>
<feature type="domain" description="SWIM-type" evidence="3">
    <location>
        <begin position="50"/>
        <end position="83"/>
    </location>
</feature>
<dbReference type="GO" id="GO:0008270">
    <property type="term" value="F:zinc ion binding"/>
    <property type="evidence" value="ECO:0007669"/>
    <property type="project" value="UniProtKB-KW"/>
</dbReference>
<accession>A0A5C1PUV6</accession>